<sequence>MSAVSHATVTAADPGRPLTHTALLARMYEPLAELFPPLILRTTTGGPTPGTLTARGLVERPEVPGALVERVAERLAATFGRHPRQDVAAAEALHQYAFVACLTMSGPWYLQRRVPRLSPDAFAFDLDALVVTVAPESVTCLPGDPAEHLPGVRVVADEAALRQELRAAVRDHLGPVLEAFGPLLRRGPRGLWALATDELAEGLAHLGGLLGDRPAGARAANSLLPGDTPPYAGAAGYRLPPAEAPADTPADTPAGVTAAGESGACEASADPARVRASCCLYYTLTPDRLCAGCPRAGRG</sequence>
<comment type="caution">
    <text evidence="2">The sequence shown here is derived from an EMBL/GenBank/DDBJ whole genome shotgun (WGS) entry which is preliminary data.</text>
</comment>
<feature type="compositionally biased region" description="Low complexity" evidence="1">
    <location>
        <begin position="240"/>
        <end position="258"/>
    </location>
</feature>
<evidence type="ECO:0000313" key="2">
    <source>
        <dbReference type="EMBL" id="MBB1243723.1"/>
    </source>
</evidence>
<dbReference type="EMBL" id="WMLF01000094">
    <property type="protein sequence ID" value="MBB1243723.1"/>
    <property type="molecule type" value="Genomic_DNA"/>
</dbReference>
<dbReference type="RefSeq" id="WP_182855094.1">
    <property type="nucleotide sequence ID" value="NZ_WMLF01000094.1"/>
</dbReference>
<evidence type="ECO:0000313" key="3">
    <source>
        <dbReference type="Proteomes" id="UP000766698"/>
    </source>
</evidence>
<name>A0ABR6EEH1_9ACTN</name>
<evidence type="ECO:0000256" key="1">
    <source>
        <dbReference type="SAM" id="MobiDB-lite"/>
    </source>
</evidence>
<proteinExistence type="predicted"/>
<gene>
    <name evidence="2" type="ORF">GL263_09140</name>
</gene>
<protein>
    <submittedName>
        <fullName evidence="2">(2Fe-2S)-binding protein</fullName>
    </submittedName>
</protein>
<organism evidence="2 3">
    <name type="scientific">Streptomyces durbertensis</name>
    <dbReference type="NCBI Taxonomy" id="2448886"/>
    <lineage>
        <taxon>Bacteria</taxon>
        <taxon>Bacillati</taxon>
        <taxon>Actinomycetota</taxon>
        <taxon>Actinomycetes</taxon>
        <taxon>Kitasatosporales</taxon>
        <taxon>Streptomycetaceae</taxon>
        <taxon>Streptomyces</taxon>
    </lineage>
</organism>
<reference evidence="3" key="1">
    <citation type="journal article" date="2020" name="Syst. Appl. Microbiol.">
        <title>Streptomyces alkaliterrae sp. nov., isolated from an alkaline soil, and emended descriptions of Streptomyces alkaliphilus, Streptomyces calidiresistens and Streptomyces durbertensis.</title>
        <authorList>
            <person name="Swiecimska M."/>
            <person name="Golinska P."/>
            <person name="Nouioui I."/>
            <person name="Wypij M."/>
            <person name="Rai M."/>
            <person name="Sangal V."/>
            <person name="Goodfellow M."/>
        </authorList>
    </citation>
    <scope>NUCLEOTIDE SEQUENCE [LARGE SCALE GENOMIC DNA]</scope>
    <source>
        <strain evidence="3">DSM 104538</strain>
    </source>
</reference>
<dbReference type="Proteomes" id="UP000766698">
    <property type="component" value="Unassembled WGS sequence"/>
</dbReference>
<keyword evidence="3" id="KW-1185">Reference proteome</keyword>
<accession>A0ABR6EEH1</accession>
<feature type="region of interest" description="Disordered" evidence="1">
    <location>
        <begin position="232"/>
        <end position="258"/>
    </location>
</feature>